<feature type="region of interest" description="Disordered" evidence="1">
    <location>
        <begin position="47"/>
        <end position="66"/>
    </location>
</feature>
<gene>
    <name evidence="3" type="ORF">BN1211_0516</name>
</gene>
<evidence type="ECO:0000256" key="2">
    <source>
        <dbReference type="SAM" id="Phobius"/>
    </source>
</evidence>
<evidence type="ECO:0000256" key="1">
    <source>
        <dbReference type="SAM" id="MobiDB-lite"/>
    </source>
</evidence>
<feature type="transmembrane region" description="Helical" evidence="2">
    <location>
        <begin position="192"/>
        <end position="212"/>
    </location>
</feature>
<sequence>MFRLMRPTGLLRGTPSSYGLLSSSRILQQRSIHYTVARLCPSKDPFKELETSPQRPIEVEPVKKEHQSSKHSARANAIVARLPKRLQKYGERLVNAPVAHLTSFVILHEFSAIVPLFGLWYAFHHWGFLPADIPSWMLLKGSEVVEKILGETVADMSIQERTRLVLEGATAYGIVKATFPLRVMFSIFLTPWFARVFVVPGLSGLQKLFALIRGTK</sequence>
<evidence type="ECO:0000313" key="3">
    <source>
        <dbReference type="EMBL" id="CEP20613.1"/>
    </source>
</evidence>
<dbReference type="EMBL" id="CDQK01000001">
    <property type="protein sequence ID" value="CEP20613.1"/>
    <property type="molecule type" value="Genomic_DNA"/>
</dbReference>
<accession>A0A0H5BYQ1</accession>
<reference evidence="4" key="1">
    <citation type="journal article" date="2015" name="J. Biotechnol.">
        <title>The structure of the Cyberlindnera jadinii genome and its relation to Candida utilis analyzed by the occurrence of single nucleotide polymorphisms.</title>
        <authorList>
            <person name="Rupp O."/>
            <person name="Brinkrolf K."/>
            <person name="Buerth C."/>
            <person name="Kunigo M."/>
            <person name="Schneider J."/>
            <person name="Jaenicke S."/>
            <person name="Goesmann A."/>
            <person name="Puehler A."/>
            <person name="Jaeger K.-E."/>
            <person name="Ernst J.F."/>
        </authorList>
    </citation>
    <scope>NUCLEOTIDE SEQUENCE [LARGE SCALE GENOMIC DNA]</scope>
    <source>
        <strain evidence="4">ATCC 18201 / CBS 1600 / BCRC 20928 / JCM 3617 / NBRC 0987 / NRRL Y-1542</strain>
    </source>
</reference>
<proteinExistence type="predicted"/>
<evidence type="ECO:0000313" key="4">
    <source>
        <dbReference type="Proteomes" id="UP000038830"/>
    </source>
</evidence>
<dbReference type="PANTHER" id="PTHR28002">
    <property type="entry name" value="MIOREX COMPLEX COMPONENT 11"/>
    <property type="match status" value="1"/>
</dbReference>
<feature type="transmembrane region" description="Helical" evidence="2">
    <location>
        <begin position="98"/>
        <end position="123"/>
    </location>
</feature>
<dbReference type="InterPro" id="IPR018811">
    <property type="entry name" value="MRX11"/>
</dbReference>
<keyword evidence="2" id="KW-1133">Transmembrane helix</keyword>
<name>A0A0H5BYQ1_CYBJN</name>
<dbReference type="Pfam" id="PF10306">
    <property type="entry name" value="FLILHELTA"/>
    <property type="match status" value="1"/>
</dbReference>
<keyword evidence="2" id="KW-0472">Membrane</keyword>
<keyword evidence="2" id="KW-0812">Transmembrane</keyword>
<dbReference type="GO" id="GO:0005739">
    <property type="term" value="C:mitochondrion"/>
    <property type="evidence" value="ECO:0007669"/>
    <property type="project" value="TreeGrafter"/>
</dbReference>
<dbReference type="AlphaFoldDB" id="A0A0H5BYQ1"/>
<dbReference type="Proteomes" id="UP000038830">
    <property type="component" value="Unassembled WGS sequence"/>
</dbReference>
<feature type="compositionally biased region" description="Basic and acidic residues" evidence="1">
    <location>
        <begin position="57"/>
        <end position="66"/>
    </location>
</feature>
<protein>
    <submittedName>
        <fullName evidence="3">Uncharacterized protein</fullName>
    </submittedName>
</protein>
<organism evidence="3 4">
    <name type="scientific">Cyberlindnera jadinii (strain ATCC 18201 / CBS 1600 / BCRC 20928 / JCM 3617 / NBRC 0987 / NRRL Y-1542)</name>
    <name type="common">Torula yeast</name>
    <name type="synonym">Candida utilis</name>
    <dbReference type="NCBI Taxonomy" id="983966"/>
    <lineage>
        <taxon>Eukaryota</taxon>
        <taxon>Fungi</taxon>
        <taxon>Dikarya</taxon>
        <taxon>Ascomycota</taxon>
        <taxon>Saccharomycotina</taxon>
        <taxon>Saccharomycetes</taxon>
        <taxon>Phaffomycetales</taxon>
        <taxon>Phaffomycetaceae</taxon>
        <taxon>Cyberlindnera</taxon>
    </lineage>
</organism>
<dbReference type="PANTHER" id="PTHR28002:SF1">
    <property type="entry name" value="MIOREX COMPLEX COMPONENT 11"/>
    <property type="match status" value="1"/>
</dbReference>